<keyword evidence="7 18" id="KW-0732">Signal</keyword>
<dbReference type="InterPro" id="IPR055414">
    <property type="entry name" value="LRR_R13L4/SHOC2-like"/>
</dbReference>
<evidence type="ECO:0000256" key="9">
    <source>
        <dbReference type="ARBA" id="ARBA00022741"/>
    </source>
</evidence>
<dbReference type="PROSITE" id="PS50011">
    <property type="entry name" value="PROTEIN_KINASE_DOM"/>
    <property type="match status" value="1"/>
</dbReference>
<evidence type="ECO:0000256" key="5">
    <source>
        <dbReference type="ARBA" id="ARBA00022679"/>
    </source>
</evidence>
<evidence type="ECO:0000256" key="17">
    <source>
        <dbReference type="SAM" id="Phobius"/>
    </source>
</evidence>
<accession>A0ABQ9L1N1</accession>
<dbReference type="Gene3D" id="3.30.200.20">
    <property type="entry name" value="Phosphorylase Kinase, domain 1"/>
    <property type="match status" value="1"/>
</dbReference>
<keyword evidence="14" id="KW-0675">Receptor</keyword>
<keyword evidence="4" id="KW-0433">Leucine-rich repeat</keyword>
<evidence type="ECO:0000256" key="3">
    <source>
        <dbReference type="ARBA" id="ARBA00008684"/>
    </source>
</evidence>
<dbReference type="SUPFAM" id="SSF52058">
    <property type="entry name" value="L domain-like"/>
    <property type="match status" value="1"/>
</dbReference>
<dbReference type="Gene3D" id="3.80.10.10">
    <property type="entry name" value="Ribonuclease Inhibitor"/>
    <property type="match status" value="3"/>
</dbReference>
<dbReference type="SUPFAM" id="SSF56112">
    <property type="entry name" value="Protein kinase-like (PK-like)"/>
    <property type="match status" value="1"/>
</dbReference>
<dbReference type="Pfam" id="PF00560">
    <property type="entry name" value="LRR_1"/>
    <property type="match status" value="3"/>
</dbReference>
<dbReference type="PROSITE" id="PS00108">
    <property type="entry name" value="PROTEIN_KINASE_ST"/>
    <property type="match status" value="1"/>
</dbReference>
<dbReference type="Gene3D" id="1.10.510.10">
    <property type="entry name" value="Transferase(Phosphotransferase) domain 1"/>
    <property type="match status" value="1"/>
</dbReference>
<evidence type="ECO:0000256" key="15">
    <source>
        <dbReference type="ARBA" id="ARBA00023180"/>
    </source>
</evidence>
<dbReference type="PANTHER" id="PTHR27000:SF785">
    <property type="entry name" value="PROTEIN KINASE DOMAIN-CONTAINING PROTEIN"/>
    <property type="match status" value="1"/>
</dbReference>
<dbReference type="Proteomes" id="UP001174677">
    <property type="component" value="Chromosome 14"/>
</dbReference>
<dbReference type="Pfam" id="PF00069">
    <property type="entry name" value="Pkinase"/>
    <property type="match status" value="1"/>
</dbReference>
<dbReference type="PROSITE" id="PS00107">
    <property type="entry name" value="PROTEIN_KINASE_ATP"/>
    <property type="match status" value="1"/>
</dbReference>
<keyword evidence="21" id="KW-1185">Reference proteome</keyword>
<evidence type="ECO:0000256" key="7">
    <source>
        <dbReference type="ARBA" id="ARBA00022729"/>
    </source>
</evidence>
<comment type="subcellular location">
    <subcellularLocation>
        <location evidence="1">Cell membrane</location>
        <topology evidence="1">Single-pass membrane protein</topology>
    </subcellularLocation>
    <subcellularLocation>
        <location evidence="2">Membrane</location>
        <topology evidence="2">Single-pass type I membrane protein</topology>
    </subcellularLocation>
</comment>
<evidence type="ECO:0000256" key="14">
    <source>
        <dbReference type="ARBA" id="ARBA00023170"/>
    </source>
</evidence>
<keyword evidence="6 17" id="KW-0812">Transmembrane</keyword>
<dbReference type="InterPro" id="IPR001611">
    <property type="entry name" value="Leu-rich_rpt"/>
</dbReference>
<dbReference type="SMART" id="SM00220">
    <property type="entry name" value="S_TKc"/>
    <property type="match status" value="1"/>
</dbReference>
<organism evidence="20 21">
    <name type="scientific">Hevea brasiliensis</name>
    <name type="common">Para rubber tree</name>
    <name type="synonym">Siphonia brasiliensis</name>
    <dbReference type="NCBI Taxonomy" id="3981"/>
    <lineage>
        <taxon>Eukaryota</taxon>
        <taxon>Viridiplantae</taxon>
        <taxon>Streptophyta</taxon>
        <taxon>Embryophyta</taxon>
        <taxon>Tracheophyta</taxon>
        <taxon>Spermatophyta</taxon>
        <taxon>Magnoliopsida</taxon>
        <taxon>eudicotyledons</taxon>
        <taxon>Gunneridae</taxon>
        <taxon>Pentapetalae</taxon>
        <taxon>rosids</taxon>
        <taxon>fabids</taxon>
        <taxon>Malpighiales</taxon>
        <taxon>Euphorbiaceae</taxon>
        <taxon>Crotonoideae</taxon>
        <taxon>Micrandreae</taxon>
        <taxon>Hevea</taxon>
    </lineage>
</organism>
<protein>
    <recommendedName>
        <fullName evidence="19">Protein kinase domain-containing protein</fullName>
    </recommendedName>
</protein>
<keyword evidence="10" id="KW-0418">Kinase</keyword>
<keyword evidence="12 17" id="KW-1133">Transmembrane helix</keyword>
<evidence type="ECO:0000259" key="19">
    <source>
        <dbReference type="PROSITE" id="PS50011"/>
    </source>
</evidence>
<feature type="chain" id="PRO_5045673277" description="Protein kinase domain-containing protein" evidence="18">
    <location>
        <begin position="20"/>
        <end position="1026"/>
    </location>
</feature>
<dbReference type="Pfam" id="PF08263">
    <property type="entry name" value="LRRNT_2"/>
    <property type="match status" value="1"/>
</dbReference>
<feature type="transmembrane region" description="Helical" evidence="17">
    <location>
        <begin position="660"/>
        <end position="681"/>
    </location>
</feature>
<dbReference type="InterPro" id="IPR000719">
    <property type="entry name" value="Prot_kinase_dom"/>
</dbReference>
<evidence type="ECO:0000313" key="21">
    <source>
        <dbReference type="Proteomes" id="UP001174677"/>
    </source>
</evidence>
<dbReference type="SMART" id="SM00369">
    <property type="entry name" value="LRR_TYP"/>
    <property type="match status" value="5"/>
</dbReference>
<dbReference type="PANTHER" id="PTHR27000">
    <property type="entry name" value="LEUCINE-RICH REPEAT RECEPTOR-LIKE PROTEIN KINASE FAMILY PROTEIN-RELATED"/>
    <property type="match status" value="1"/>
</dbReference>
<evidence type="ECO:0000256" key="16">
    <source>
        <dbReference type="PROSITE-ProRule" id="PRU10141"/>
    </source>
</evidence>
<feature type="signal peptide" evidence="18">
    <location>
        <begin position="1"/>
        <end position="19"/>
    </location>
</feature>
<evidence type="ECO:0000256" key="10">
    <source>
        <dbReference type="ARBA" id="ARBA00022777"/>
    </source>
</evidence>
<comment type="caution">
    <text evidence="20">The sequence shown here is derived from an EMBL/GenBank/DDBJ whole genome shotgun (WGS) entry which is preliminary data.</text>
</comment>
<keyword evidence="5" id="KW-0808">Transferase</keyword>
<evidence type="ECO:0000256" key="6">
    <source>
        <dbReference type="ARBA" id="ARBA00022692"/>
    </source>
</evidence>
<dbReference type="InterPro" id="IPR003591">
    <property type="entry name" value="Leu-rich_rpt_typical-subtyp"/>
</dbReference>
<proteinExistence type="inferred from homology"/>
<dbReference type="SUPFAM" id="SSF52047">
    <property type="entry name" value="RNI-like"/>
    <property type="match status" value="1"/>
</dbReference>
<evidence type="ECO:0000256" key="4">
    <source>
        <dbReference type="ARBA" id="ARBA00022614"/>
    </source>
</evidence>
<feature type="domain" description="Protein kinase" evidence="19">
    <location>
        <begin position="713"/>
        <end position="978"/>
    </location>
</feature>
<gene>
    <name evidence="20" type="ORF">P3X46_024152</name>
</gene>
<dbReference type="InterPro" id="IPR017441">
    <property type="entry name" value="Protein_kinase_ATP_BS"/>
</dbReference>
<dbReference type="Pfam" id="PF23598">
    <property type="entry name" value="LRR_14"/>
    <property type="match status" value="1"/>
</dbReference>
<dbReference type="InterPro" id="IPR032675">
    <property type="entry name" value="LRR_dom_sf"/>
</dbReference>
<keyword evidence="15" id="KW-0325">Glycoprotein</keyword>
<keyword evidence="9 16" id="KW-0547">Nucleotide-binding</keyword>
<dbReference type="InterPro" id="IPR011009">
    <property type="entry name" value="Kinase-like_dom_sf"/>
</dbReference>
<evidence type="ECO:0000256" key="18">
    <source>
        <dbReference type="SAM" id="SignalP"/>
    </source>
</evidence>
<keyword evidence="11 16" id="KW-0067">ATP-binding</keyword>
<evidence type="ECO:0000256" key="2">
    <source>
        <dbReference type="ARBA" id="ARBA00004479"/>
    </source>
</evidence>
<evidence type="ECO:0000256" key="12">
    <source>
        <dbReference type="ARBA" id="ARBA00022989"/>
    </source>
</evidence>
<dbReference type="Pfam" id="PF13855">
    <property type="entry name" value="LRR_8"/>
    <property type="match status" value="2"/>
</dbReference>
<keyword evidence="13 17" id="KW-0472">Membrane</keyword>
<dbReference type="InterPro" id="IPR008271">
    <property type="entry name" value="Ser/Thr_kinase_AS"/>
</dbReference>
<evidence type="ECO:0000256" key="11">
    <source>
        <dbReference type="ARBA" id="ARBA00022840"/>
    </source>
</evidence>
<evidence type="ECO:0000313" key="20">
    <source>
        <dbReference type="EMBL" id="KAJ9158587.1"/>
    </source>
</evidence>
<dbReference type="InterPro" id="IPR013210">
    <property type="entry name" value="LRR_N_plant-typ"/>
</dbReference>
<sequence>MRVLRLLFVFSLKCFFSIAMNHCLITLSTATTAAASFHGNKTDHLALLAFKAMITDDPQSALRSWNDSMHFCNWAGVTCGLKHRRVTILDLQSRGLVGSLSPYIGNMSFLRELRLENNSLRGEISHEIGRLFRLQFLHLGNNSFEGEIPSNLSYCSNLEILRVSYNKLVGNIPVELGTLSKLRRFSIQDNYLSGSIPPSMGNLTSLEALSARENFFSGTIPESLGQLKSLSMLAVATNKLSGIIPPAIYNISSINVISVNENQLHGTLPSDIGFLLPHLQSFQIWGNHFSGSIPASLSNASELEYVDLQRNNFTGKVAVHFGALRRLFYLSLYANSLGSRGGDDLDFITSLLNCSNLAMLDISQNRLEGVLPNSFANLSSSLQRLSIGKNRIYGGIPSWFSTLDSLSVMAIEETQITGTIPMEFGKLQKLQQMFLGRNRLSGKIPSSLGNLSLLTLLHLQGNKLQGTIPSSLGNCQNLLFIDLSQNNLNGSISNQLFAVPNMLVSIDFSRNHLVGSLPSQIGNLLHLNELVIFQNNLSGSIPYDLGKCNSLEYLVMDDNNFQGTIPTSFESLKGLRRLDLSANNISGKIPEYFVNFKLEYLNLSFNNLEGEVPSKGVFVNASAISIEGNNRLCGDIPELKLPRCINHVSKRSKLHLVKTIAIVMSCVFVVTIMSAFLCYWFRHKKREESPSSSLEKSLQQFSYGRIFKATNGFSVENLIGVGSFGSVYKGTLDEDGAILAIKVLNLQQPGASKSFMAECETLKNVRHRNLLKIITSCSSIDFQGNEFKALIYEYMPNGNLEKWLHLTSKIGVMPIDDHYSLSLLQRIDIAIDVANALDYLHHHCHKPIVHCDLKPSNILLDEDMVARVGDFGLAKFLHQPPEGSSLGVRGTIGYTAPEYGLGSEVSTSGDVYSFGILLLEMMTRKKPTNDNFGEGHNLHNFCKMAFPDQVLEILDPILLQEDEARANNKQGSTQSARIDNRSECLISMIKTGIACSMEAPQDRMDISDALNNLHSIRKNYIQTTTC</sequence>
<dbReference type="EMBL" id="JARPOI010000014">
    <property type="protein sequence ID" value="KAJ9158587.1"/>
    <property type="molecule type" value="Genomic_DNA"/>
</dbReference>
<evidence type="ECO:0000256" key="13">
    <source>
        <dbReference type="ARBA" id="ARBA00023136"/>
    </source>
</evidence>
<name>A0ABQ9L1N1_HEVBR</name>
<comment type="similarity">
    <text evidence="3">Belongs to the protein kinase superfamily. Ser/Thr protein kinase family.</text>
</comment>
<keyword evidence="8" id="KW-0677">Repeat</keyword>
<feature type="binding site" evidence="16">
    <location>
        <position position="742"/>
    </location>
    <ligand>
        <name>ATP</name>
        <dbReference type="ChEBI" id="CHEBI:30616"/>
    </ligand>
</feature>
<reference evidence="20" key="1">
    <citation type="journal article" date="2023" name="Plant Biotechnol. J.">
        <title>Chromosome-level wild Hevea brasiliensis genome provides new tools for genomic-assisted breeding and valuable loci to elevate rubber yield.</title>
        <authorList>
            <person name="Cheng H."/>
            <person name="Song X."/>
            <person name="Hu Y."/>
            <person name="Wu T."/>
            <person name="Yang Q."/>
            <person name="An Z."/>
            <person name="Feng S."/>
            <person name="Deng Z."/>
            <person name="Wu W."/>
            <person name="Zeng X."/>
            <person name="Tu M."/>
            <person name="Wang X."/>
            <person name="Huang H."/>
        </authorList>
    </citation>
    <scope>NUCLEOTIDE SEQUENCE</scope>
    <source>
        <strain evidence="20">MT/VB/25A 57/8</strain>
    </source>
</reference>
<evidence type="ECO:0000256" key="1">
    <source>
        <dbReference type="ARBA" id="ARBA00004162"/>
    </source>
</evidence>
<evidence type="ECO:0000256" key="8">
    <source>
        <dbReference type="ARBA" id="ARBA00022737"/>
    </source>
</evidence>